<evidence type="ECO:0000313" key="11">
    <source>
        <dbReference type="Proteomes" id="UP001046870"/>
    </source>
</evidence>
<dbReference type="Gene3D" id="1.20.5.730">
    <property type="entry name" value="Single helix bin"/>
    <property type="match status" value="1"/>
</dbReference>
<evidence type="ECO:0000256" key="4">
    <source>
        <dbReference type="ARBA" id="ARBA00022618"/>
    </source>
</evidence>
<keyword evidence="3" id="KW-0158">Chromosome</keyword>
<comment type="caution">
    <text evidence="10">The sequence shown here is derived from an EMBL/GenBank/DDBJ whole genome shotgun (WGS) entry which is preliminary data.</text>
</comment>
<feature type="compositionally biased region" description="Basic and acidic residues" evidence="9">
    <location>
        <begin position="140"/>
        <end position="161"/>
    </location>
</feature>
<evidence type="ECO:0000256" key="3">
    <source>
        <dbReference type="ARBA" id="ARBA00022454"/>
    </source>
</evidence>
<accession>A0A9D3T7A8</accession>
<dbReference type="GO" id="GO:0007059">
    <property type="term" value="P:chromosome segregation"/>
    <property type="evidence" value="ECO:0007669"/>
    <property type="project" value="UniProtKB-KW"/>
</dbReference>
<dbReference type="InterPro" id="IPR038889">
    <property type="entry name" value="Shugoshin1/2"/>
</dbReference>
<organism evidence="10 11">
    <name type="scientific">Megalops atlanticus</name>
    <name type="common">Tarpon</name>
    <name type="synonym">Clupea gigantea</name>
    <dbReference type="NCBI Taxonomy" id="7932"/>
    <lineage>
        <taxon>Eukaryota</taxon>
        <taxon>Metazoa</taxon>
        <taxon>Chordata</taxon>
        <taxon>Craniata</taxon>
        <taxon>Vertebrata</taxon>
        <taxon>Euteleostomi</taxon>
        <taxon>Actinopterygii</taxon>
        <taxon>Neopterygii</taxon>
        <taxon>Teleostei</taxon>
        <taxon>Elopiformes</taxon>
        <taxon>Megalopidae</taxon>
        <taxon>Megalops</taxon>
    </lineage>
</organism>
<sequence length="884" mass="97456">MQSEGRVRLLSEAVDPKSMITVKKQAALKAAKQNSSIAAKIKTKIQNTSSFFKVSLKTNNKALALALMAQKEKSRQLETETVRLQKEIQALCFDLALRRYKHRQLVVILKDLQASTLKSMMTAIDLLSNNDDSSNPSEDTNEHTPTDTEDLSKELESRGIREAVPSEQSQQTVLKTVTRESSGSHTDHLTNSPEEIHSTAKQPGAKAATGSHMEAESSGSIQSPQKKSPRPSTGIQLHLENWSHIYSGPMLEADINPSVLAVNSHSTLEPPPGPYSVEPERQLDSPKAEASRDTTCYERTTLFNTEMEMTLGNSNAEIVTVETKPKKARKKNVAGQRKKDRDQTEDSCPPGKEKGKKSSTHRQEAQGADLDAAQGEMGFYGQEEEEDEDRGRDMDWFAPRRKTHFTSRNMKHHKHIRKVGASEVFAREHTLGEVYTNSPDHHHTNSGSIDLLEDDYFSRNGAQSSVFTGKEIPWDVENQDKKDPKGKSSKTSTVPTSQPYSSISRKTYVISEAQGRASTRARRTKASPVRAEDESAMEWHRGHAEQQTIEGTSESEAQRSPPQDLPSGVTSKRKGPLSEGHPGSSKHMRAATLEPVLNPEYTGGVITGDSLPWETSDSPSAPVEAAMPKKSRKESGNRVRKKERMQMDEPCSSVKERKKKSSSVLKEQDLNTDLFAFQEQSKSSGPASCSPTGKEQKEFRAEQSPGFKSKGLWESKVEAGDIPRVKSSHSVVNRKTYVISSHSQGGPTTKSPRTKARPVEREPESAEEGHCDGDPAGRGDPEGVRESLKRLIMEERPPWEALDGCFPDWDVPSDSPAPSPLSKPSPAKVSVYQEQSDRSTESSPAGRALKSLTNNVPTLSAESEGRVRRRGAAAVSYKEPAINR</sequence>
<feature type="compositionally biased region" description="Basic and acidic residues" evidence="9">
    <location>
        <begin position="757"/>
        <end position="798"/>
    </location>
</feature>
<feature type="region of interest" description="Disordered" evidence="9">
    <location>
        <begin position="263"/>
        <end position="293"/>
    </location>
</feature>
<feature type="compositionally biased region" description="Polar residues" evidence="9">
    <location>
        <begin position="545"/>
        <end position="561"/>
    </location>
</feature>
<feature type="compositionally biased region" description="Polar residues" evidence="9">
    <location>
        <begin position="166"/>
        <end position="193"/>
    </location>
</feature>
<dbReference type="Proteomes" id="UP001046870">
    <property type="component" value="Chromosome 15"/>
</dbReference>
<comment type="subcellular location">
    <subcellularLocation>
        <location evidence="1">Chromosome</location>
        <location evidence="1">Centromere</location>
    </subcellularLocation>
</comment>
<evidence type="ECO:0000256" key="6">
    <source>
        <dbReference type="ARBA" id="ARBA00023054"/>
    </source>
</evidence>
<protein>
    <recommendedName>
        <fullName evidence="12">Shugoshin C-terminal domain-containing protein</fullName>
    </recommendedName>
</protein>
<keyword evidence="8" id="KW-0137">Centromere</keyword>
<feature type="compositionally biased region" description="Basic and acidic residues" evidence="9">
    <location>
        <begin position="711"/>
        <end position="724"/>
    </location>
</feature>
<evidence type="ECO:0000256" key="2">
    <source>
        <dbReference type="ARBA" id="ARBA00010845"/>
    </source>
</evidence>
<dbReference type="PANTHER" id="PTHR21577">
    <property type="entry name" value="SHUGOSHIN"/>
    <property type="match status" value="1"/>
</dbReference>
<evidence type="ECO:0000256" key="7">
    <source>
        <dbReference type="ARBA" id="ARBA00023306"/>
    </source>
</evidence>
<gene>
    <name evidence="10" type="ORF">MATL_G00181720</name>
</gene>
<dbReference type="EMBL" id="JAFDVH010000015">
    <property type="protein sequence ID" value="KAG7463920.1"/>
    <property type="molecule type" value="Genomic_DNA"/>
</dbReference>
<dbReference type="GO" id="GO:0000776">
    <property type="term" value="C:kinetochore"/>
    <property type="evidence" value="ECO:0007669"/>
    <property type="project" value="TreeGrafter"/>
</dbReference>
<keyword evidence="5" id="KW-0159">Chromosome partition</keyword>
<evidence type="ECO:0000256" key="9">
    <source>
        <dbReference type="SAM" id="MobiDB-lite"/>
    </source>
</evidence>
<feature type="region of interest" description="Disordered" evidence="9">
    <location>
        <begin position="468"/>
        <end position="884"/>
    </location>
</feature>
<feature type="compositionally biased region" description="Basic residues" evidence="9">
    <location>
        <begin position="326"/>
        <end position="336"/>
    </location>
</feature>
<reference evidence="10" key="1">
    <citation type="submission" date="2021-01" db="EMBL/GenBank/DDBJ databases">
        <authorList>
            <person name="Zahm M."/>
            <person name="Roques C."/>
            <person name="Cabau C."/>
            <person name="Klopp C."/>
            <person name="Donnadieu C."/>
            <person name="Jouanno E."/>
            <person name="Lampietro C."/>
            <person name="Louis A."/>
            <person name="Herpin A."/>
            <person name="Echchiki A."/>
            <person name="Berthelot C."/>
            <person name="Parey E."/>
            <person name="Roest-Crollius H."/>
            <person name="Braasch I."/>
            <person name="Postlethwait J."/>
            <person name="Bobe J."/>
            <person name="Montfort J."/>
            <person name="Bouchez O."/>
            <person name="Begum T."/>
            <person name="Mejri S."/>
            <person name="Adams A."/>
            <person name="Chen W.-J."/>
            <person name="Guiguen Y."/>
        </authorList>
    </citation>
    <scope>NUCLEOTIDE SEQUENCE</scope>
    <source>
        <strain evidence="10">YG-15Mar2019-1</strain>
        <tissue evidence="10">Brain</tissue>
    </source>
</reference>
<keyword evidence="11" id="KW-1185">Reference proteome</keyword>
<keyword evidence="6" id="KW-0175">Coiled coil</keyword>
<feature type="region of interest" description="Disordered" evidence="9">
    <location>
        <begin position="316"/>
        <end position="366"/>
    </location>
</feature>
<feature type="compositionally biased region" description="Low complexity" evidence="9">
    <location>
        <begin position="128"/>
        <end position="138"/>
    </location>
</feature>
<dbReference type="GO" id="GO:0051177">
    <property type="term" value="P:meiotic sister chromatid cohesion"/>
    <property type="evidence" value="ECO:0007669"/>
    <property type="project" value="TreeGrafter"/>
</dbReference>
<evidence type="ECO:0000256" key="8">
    <source>
        <dbReference type="ARBA" id="ARBA00023328"/>
    </source>
</evidence>
<keyword evidence="7" id="KW-0131">Cell cycle</keyword>
<evidence type="ECO:0000313" key="10">
    <source>
        <dbReference type="EMBL" id="KAG7463920.1"/>
    </source>
</evidence>
<evidence type="ECO:0000256" key="1">
    <source>
        <dbReference type="ARBA" id="ARBA00004584"/>
    </source>
</evidence>
<dbReference type="OrthoDB" id="5990092at2759"/>
<comment type="similarity">
    <text evidence="2">Belongs to the shugoshin family.</text>
</comment>
<feature type="compositionally biased region" description="Polar residues" evidence="9">
    <location>
        <begin position="217"/>
        <end position="234"/>
    </location>
</feature>
<dbReference type="GO" id="GO:0051301">
    <property type="term" value="P:cell division"/>
    <property type="evidence" value="ECO:0007669"/>
    <property type="project" value="UniProtKB-KW"/>
</dbReference>
<feature type="compositionally biased region" description="Basic and acidic residues" evidence="9">
    <location>
        <begin position="530"/>
        <end position="544"/>
    </location>
</feature>
<dbReference type="PANTHER" id="PTHR21577:SF3">
    <property type="entry name" value="SHUGOSHIN 1-RELATED"/>
    <property type="match status" value="1"/>
</dbReference>
<feature type="compositionally biased region" description="Polar residues" evidence="9">
    <location>
        <begin position="678"/>
        <end position="693"/>
    </location>
</feature>
<dbReference type="AlphaFoldDB" id="A0A9D3T7A8"/>
<evidence type="ECO:0000256" key="5">
    <source>
        <dbReference type="ARBA" id="ARBA00022829"/>
    </source>
</evidence>
<feature type="compositionally biased region" description="Polar residues" evidence="9">
    <location>
        <begin position="728"/>
        <end position="751"/>
    </location>
</feature>
<name>A0A9D3T7A8_MEGAT</name>
<feature type="region of interest" description="Disordered" evidence="9">
    <location>
        <begin position="128"/>
        <end position="234"/>
    </location>
</feature>
<feature type="compositionally biased region" description="Basic and acidic residues" evidence="9">
    <location>
        <begin position="278"/>
        <end position="293"/>
    </location>
</feature>
<keyword evidence="4" id="KW-0132">Cell division</keyword>
<feature type="compositionally biased region" description="Polar residues" evidence="9">
    <location>
        <begin position="489"/>
        <end position="505"/>
    </location>
</feature>
<proteinExistence type="inferred from homology"/>
<evidence type="ECO:0008006" key="12">
    <source>
        <dbReference type="Google" id="ProtNLM"/>
    </source>
</evidence>